<dbReference type="Gene3D" id="1.20.1280.50">
    <property type="match status" value="1"/>
</dbReference>
<keyword evidence="2" id="KW-1185">Reference proteome</keyword>
<dbReference type="SUPFAM" id="SSF52047">
    <property type="entry name" value="RNI-like"/>
    <property type="match status" value="1"/>
</dbReference>
<reference evidence="1" key="1">
    <citation type="submission" date="2014-09" db="EMBL/GenBank/DDBJ databases">
        <title>Genome sequence of the luminous mushroom Mycena chlorophos for searching fungal bioluminescence genes.</title>
        <authorList>
            <person name="Tanaka Y."/>
            <person name="Kasuga D."/>
            <person name="Oba Y."/>
            <person name="Hase S."/>
            <person name="Sato K."/>
            <person name="Oba Y."/>
            <person name="Sakakibara Y."/>
        </authorList>
    </citation>
    <scope>NUCLEOTIDE SEQUENCE</scope>
</reference>
<dbReference type="PANTHER" id="PTHR38926:SF5">
    <property type="entry name" value="F-BOX AND LEUCINE-RICH REPEAT PROTEIN 6"/>
    <property type="match status" value="1"/>
</dbReference>
<dbReference type="Gene3D" id="3.80.10.10">
    <property type="entry name" value="Ribonuclease Inhibitor"/>
    <property type="match status" value="1"/>
</dbReference>
<dbReference type="EMBL" id="DF838675">
    <property type="protein sequence ID" value="GAT43167.1"/>
    <property type="molecule type" value="Genomic_DNA"/>
</dbReference>
<sequence length="503" mass="56165">MDASALDSASFYDIVAAFAPPGLERQARVLLAEAEAALTRIDTQIKALTVARDFQRGRIAALKYAMSPVRLLPSDVLAEIFLDTIDVSRNLQYSSAPLSNLGLTPVLRLASVCAHWRQLALCDPRMWRGDIRLNVANVSATYCEIAGLMLQRSSPHPLDLTLGVKDHRYKPPAFSMEVLSAVLGCAQRWKSLRIETNVLHLLKAPLPRLERLERVFVEIVSRSTDPTTSLLLDAPLLAHARITLNHLEKIPLPWTQLVELVLTNGDNTSSILNILSECTALRTLELNIIAWDNDAGVLLNPFVICNLHQLSVNFMQPDSGDGTTAPFFANLTSPVLQQLKVTFEFLDNGPLDPEFISFLRRSPQLQSLSITECDMDSAFLSTILLNTPSLESLQLACCFHCLGQEFFQRLTYTNGATNSFPAAPRLREIYLESCRGDFREENVMDMVLSRWWTDAQLTALPAPPLVARWNDISISTVDGMQKTDEFKAWISSRCEEGLKLYIH</sequence>
<proteinExistence type="predicted"/>
<evidence type="ECO:0000313" key="2">
    <source>
        <dbReference type="Proteomes" id="UP000815677"/>
    </source>
</evidence>
<dbReference type="Proteomes" id="UP000815677">
    <property type="component" value="Unassembled WGS sequence"/>
</dbReference>
<dbReference type="SUPFAM" id="SSF81383">
    <property type="entry name" value="F-box domain"/>
    <property type="match status" value="1"/>
</dbReference>
<dbReference type="InterPro" id="IPR036047">
    <property type="entry name" value="F-box-like_dom_sf"/>
</dbReference>
<evidence type="ECO:0008006" key="3">
    <source>
        <dbReference type="Google" id="ProtNLM"/>
    </source>
</evidence>
<name>A0ABQ0KWV8_MYCCL</name>
<evidence type="ECO:0000313" key="1">
    <source>
        <dbReference type="EMBL" id="GAT43167.1"/>
    </source>
</evidence>
<dbReference type="PANTHER" id="PTHR38926">
    <property type="entry name" value="F-BOX DOMAIN CONTAINING PROTEIN, EXPRESSED"/>
    <property type="match status" value="1"/>
</dbReference>
<accession>A0ABQ0KWV8</accession>
<organism evidence="1 2">
    <name type="scientific">Mycena chlorophos</name>
    <name type="common">Agaric fungus</name>
    <name type="synonym">Agaricus chlorophos</name>
    <dbReference type="NCBI Taxonomy" id="658473"/>
    <lineage>
        <taxon>Eukaryota</taxon>
        <taxon>Fungi</taxon>
        <taxon>Dikarya</taxon>
        <taxon>Basidiomycota</taxon>
        <taxon>Agaricomycotina</taxon>
        <taxon>Agaricomycetes</taxon>
        <taxon>Agaricomycetidae</taxon>
        <taxon>Agaricales</taxon>
        <taxon>Marasmiineae</taxon>
        <taxon>Mycenaceae</taxon>
        <taxon>Mycena</taxon>
    </lineage>
</organism>
<protein>
    <recommendedName>
        <fullName evidence="3">F-box domain-containing protein</fullName>
    </recommendedName>
</protein>
<gene>
    <name evidence="1" type="ORF">MCHLO_00857</name>
</gene>
<dbReference type="InterPro" id="IPR032675">
    <property type="entry name" value="LRR_dom_sf"/>
</dbReference>